<sequence>MDGIYLKYPISFMIKKSGSILITSLLFLCSCSSVYMPNVPNTPMLSAAGEFSGGAHISLRGNASLNGAYAVSDHFGVLFSGSTMNQERYAKDYKHKLIEFGGGYFNTFGPDDNRILEVYAGYGGGKTDRVYREFDDNDVLFNTNVEEVTYSKTFLQVNYSSRKSNDLKLFGKNFPINYGTALRISHVDMKTFMRNNIGQTREGNVFFEPIFFTRMRLSDVVQLQYTSSANFGLNSRKFMSAGNSIFTIGAVVNVGGKIK</sequence>
<dbReference type="Proteomes" id="UP000295620">
    <property type="component" value="Unassembled WGS sequence"/>
</dbReference>
<dbReference type="EMBL" id="SNYC01000003">
    <property type="protein sequence ID" value="TDQ11636.1"/>
    <property type="molecule type" value="Genomic_DNA"/>
</dbReference>
<organism evidence="1 2">
    <name type="scientific">Pedobacter metabolipauper</name>
    <dbReference type="NCBI Taxonomy" id="425513"/>
    <lineage>
        <taxon>Bacteria</taxon>
        <taxon>Pseudomonadati</taxon>
        <taxon>Bacteroidota</taxon>
        <taxon>Sphingobacteriia</taxon>
        <taxon>Sphingobacteriales</taxon>
        <taxon>Sphingobacteriaceae</taxon>
        <taxon>Pedobacter</taxon>
    </lineage>
</organism>
<dbReference type="PROSITE" id="PS51257">
    <property type="entry name" value="PROKAR_LIPOPROTEIN"/>
    <property type="match status" value="1"/>
</dbReference>
<keyword evidence="2" id="KW-1185">Reference proteome</keyword>
<proteinExistence type="predicted"/>
<dbReference type="AlphaFoldDB" id="A0A4R6SYW5"/>
<reference evidence="1 2" key="1">
    <citation type="submission" date="2019-03" db="EMBL/GenBank/DDBJ databases">
        <title>Genomic Encyclopedia of Archaeal and Bacterial Type Strains, Phase II (KMG-II): from individual species to whole genera.</title>
        <authorList>
            <person name="Goeker M."/>
        </authorList>
    </citation>
    <scope>NUCLEOTIDE SEQUENCE [LARGE SCALE GENOMIC DNA]</scope>
    <source>
        <strain evidence="1 2">DSM 19035</strain>
    </source>
</reference>
<evidence type="ECO:0000313" key="2">
    <source>
        <dbReference type="Proteomes" id="UP000295620"/>
    </source>
</evidence>
<accession>A0A4R6SYW5</accession>
<gene>
    <name evidence="1" type="ORF">ATK78_0759</name>
</gene>
<name>A0A4R6SYW5_9SPHI</name>
<evidence type="ECO:0000313" key="1">
    <source>
        <dbReference type="EMBL" id="TDQ11636.1"/>
    </source>
</evidence>
<protein>
    <submittedName>
        <fullName evidence="1">Uncharacterized protein</fullName>
    </submittedName>
</protein>
<comment type="caution">
    <text evidence="1">The sequence shown here is derived from an EMBL/GenBank/DDBJ whole genome shotgun (WGS) entry which is preliminary data.</text>
</comment>